<dbReference type="KEGG" id="lvi:G7068_15920"/>
<accession>A0A6G7XJ56</accession>
<evidence type="ECO:0000313" key="3">
    <source>
        <dbReference type="Proteomes" id="UP000502677"/>
    </source>
</evidence>
<dbReference type="Proteomes" id="UP000502677">
    <property type="component" value="Chromosome"/>
</dbReference>
<dbReference type="EMBL" id="CP049863">
    <property type="protein sequence ID" value="QIK64533.1"/>
    <property type="molecule type" value="Genomic_DNA"/>
</dbReference>
<reference evidence="2 3" key="1">
    <citation type="submission" date="2020-03" db="EMBL/GenBank/DDBJ databases">
        <title>Leucobacter sp. nov., isolated from beetles.</title>
        <authorList>
            <person name="Hyun D.-W."/>
            <person name="Bae J.-W."/>
        </authorList>
    </citation>
    <scope>NUCLEOTIDE SEQUENCE [LARGE SCALE GENOMIC DNA]</scope>
    <source>
        <strain evidence="2 3">HDW9C</strain>
    </source>
</reference>
<proteinExistence type="predicted"/>
<protein>
    <submittedName>
        <fullName evidence="2">Uncharacterized protein</fullName>
    </submittedName>
</protein>
<gene>
    <name evidence="1" type="ORF">G7068_15920</name>
    <name evidence="2" type="ORF">G7068_16280</name>
</gene>
<evidence type="ECO:0000313" key="2">
    <source>
        <dbReference type="EMBL" id="QIK64605.1"/>
    </source>
</evidence>
<dbReference type="RefSeq" id="WP_166292865.1">
    <property type="nucleotide sequence ID" value="NZ_CP049863.1"/>
</dbReference>
<dbReference type="AlphaFoldDB" id="A0A6G7XJ56"/>
<organism evidence="2 3">
    <name type="scientific">Leucobacter viscericola</name>
    <dbReference type="NCBI Taxonomy" id="2714935"/>
    <lineage>
        <taxon>Bacteria</taxon>
        <taxon>Bacillati</taxon>
        <taxon>Actinomycetota</taxon>
        <taxon>Actinomycetes</taxon>
        <taxon>Micrococcales</taxon>
        <taxon>Microbacteriaceae</taxon>
        <taxon>Leucobacter</taxon>
    </lineage>
</organism>
<name>A0A6G7XJ56_9MICO</name>
<evidence type="ECO:0000313" key="1">
    <source>
        <dbReference type="EMBL" id="QIK64533.1"/>
    </source>
</evidence>
<dbReference type="EMBL" id="CP049863">
    <property type="protein sequence ID" value="QIK64605.1"/>
    <property type="molecule type" value="Genomic_DNA"/>
</dbReference>
<sequence>MTETDDRTLAAQHADSLIADIRNRTEQGAPFGWLDPESGEPLDEWQEDCVSVAAIDYLGDALDIRYIVNNDRSYRAAQVCISLGGPNVWIDTDDKELQVYWDGRSIRSLPSAFVEAIDEALSELWEMGA</sequence>
<keyword evidence="3" id="KW-1185">Reference proteome</keyword>
<dbReference type="KEGG" id="lvi:G7068_16280"/>